<evidence type="ECO:0000256" key="4">
    <source>
        <dbReference type="ARBA" id="ARBA00022840"/>
    </source>
</evidence>
<dbReference type="PRINTS" id="PR00986">
    <property type="entry name" value="TRNASYNTHVAL"/>
</dbReference>
<dbReference type="SUPFAM" id="SSF52374">
    <property type="entry name" value="Nucleotidylyl transferase"/>
    <property type="match status" value="1"/>
</dbReference>
<evidence type="ECO:0000256" key="7">
    <source>
        <dbReference type="ARBA" id="ARBA00047552"/>
    </source>
</evidence>
<dbReference type="SUPFAM" id="SSF50677">
    <property type="entry name" value="ValRS/IleRS/LeuRS editing domain"/>
    <property type="match status" value="1"/>
</dbReference>
<dbReference type="GO" id="GO:0006438">
    <property type="term" value="P:valyl-tRNA aminoacylation"/>
    <property type="evidence" value="ECO:0007669"/>
    <property type="project" value="UniProtKB-UniRule"/>
</dbReference>
<dbReference type="Gene3D" id="1.10.730.10">
    <property type="entry name" value="Isoleucyl-tRNA Synthetase, Domain 1"/>
    <property type="match status" value="1"/>
</dbReference>
<name>A0A837HSM6_9BACT</name>
<dbReference type="NCBIfam" id="TIGR00422">
    <property type="entry name" value="valS"/>
    <property type="match status" value="1"/>
</dbReference>
<feature type="domain" description="Aminoacyl-tRNA synthetase class Ia" evidence="9">
    <location>
        <begin position="18"/>
        <end position="582"/>
    </location>
</feature>
<dbReference type="SUPFAM" id="SSF47323">
    <property type="entry name" value="Anticodon-binding domain of a subclass of class I aminoacyl-tRNA synthetases"/>
    <property type="match status" value="1"/>
</dbReference>
<dbReference type="EMBL" id="LBWL01000028">
    <property type="protein sequence ID" value="KKR07272.1"/>
    <property type="molecule type" value="Genomic_DNA"/>
</dbReference>
<dbReference type="GO" id="GO:0002161">
    <property type="term" value="F:aminoacyl-tRNA deacylase activity"/>
    <property type="evidence" value="ECO:0007669"/>
    <property type="project" value="InterPro"/>
</dbReference>
<keyword evidence="3" id="KW-0547">Nucleotide-binding</keyword>
<reference evidence="11 12" key="1">
    <citation type="journal article" date="2015" name="Nature">
        <title>rRNA introns, odd ribosomes, and small enigmatic genomes across a large radiation of phyla.</title>
        <authorList>
            <person name="Brown C.T."/>
            <person name="Hug L.A."/>
            <person name="Thomas B.C."/>
            <person name="Sharon I."/>
            <person name="Castelle C.J."/>
            <person name="Singh A."/>
            <person name="Wilkins M.J."/>
            <person name="Williams K.H."/>
            <person name="Banfield J.F."/>
        </authorList>
    </citation>
    <scope>NUCLEOTIDE SEQUENCE [LARGE SCALE GENOMIC DNA]</scope>
</reference>
<evidence type="ECO:0000256" key="5">
    <source>
        <dbReference type="ARBA" id="ARBA00022917"/>
    </source>
</evidence>
<dbReference type="InterPro" id="IPR013155">
    <property type="entry name" value="M/V/L/I-tRNA-synth_anticd-bd"/>
</dbReference>
<dbReference type="PANTHER" id="PTHR11946">
    <property type="entry name" value="VALYL-TRNA SYNTHETASES"/>
    <property type="match status" value="1"/>
</dbReference>
<dbReference type="AlphaFoldDB" id="A0A837HSM6"/>
<proteinExistence type="predicted"/>
<dbReference type="InterPro" id="IPR033705">
    <property type="entry name" value="Anticodon_Ia_Val"/>
</dbReference>
<dbReference type="Gene3D" id="3.40.50.620">
    <property type="entry name" value="HUPs"/>
    <property type="match status" value="2"/>
</dbReference>
<dbReference type="GO" id="GO:0004832">
    <property type="term" value="F:valine-tRNA ligase activity"/>
    <property type="evidence" value="ECO:0007669"/>
    <property type="project" value="UniProtKB-UniRule"/>
</dbReference>
<dbReference type="Proteomes" id="UP000033996">
    <property type="component" value="Unassembled WGS sequence"/>
</dbReference>
<keyword evidence="4" id="KW-0067">ATP-binding</keyword>
<dbReference type="GO" id="GO:0005829">
    <property type="term" value="C:cytosol"/>
    <property type="evidence" value="ECO:0007669"/>
    <property type="project" value="TreeGrafter"/>
</dbReference>
<evidence type="ECO:0000256" key="1">
    <source>
        <dbReference type="ARBA" id="ARBA00013169"/>
    </source>
</evidence>
<keyword evidence="6" id="KW-0030">Aminoacyl-tRNA synthetase</keyword>
<accession>A0A837HSM6</accession>
<evidence type="ECO:0000256" key="3">
    <source>
        <dbReference type="ARBA" id="ARBA00022741"/>
    </source>
</evidence>
<evidence type="ECO:0000259" key="9">
    <source>
        <dbReference type="Pfam" id="PF00133"/>
    </source>
</evidence>
<dbReference type="Pfam" id="PF08264">
    <property type="entry name" value="Anticodon_1"/>
    <property type="match status" value="1"/>
</dbReference>
<feature type="domain" description="Methionyl/Valyl/Leucyl/Isoleucyl-tRNA synthetase anticodon-binding" evidence="10">
    <location>
        <begin position="632"/>
        <end position="734"/>
    </location>
</feature>
<organism evidence="11 12">
    <name type="scientific">Candidatus Yanofskybacteria bacterium GW2011_GWD1_39_16</name>
    <dbReference type="NCBI Taxonomy" id="1619030"/>
    <lineage>
        <taxon>Bacteria</taxon>
        <taxon>Candidatus Yanofskyibacteriota</taxon>
    </lineage>
</organism>
<comment type="caution">
    <text evidence="11">The sequence shown here is derived from an EMBL/GenBank/DDBJ whole genome shotgun (WGS) entry which is preliminary data.</text>
</comment>
<evidence type="ECO:0000256" key="6">
    <source>
        <dbReference type="ARBA" id="ARBA00023146"/>
    </source>
</evidence>
<dbReference type="InterPro" id="IPR002300">
    <property type="entry name" value="aa-tRNA-synth_Ia"/>
</dbReference>
<dbReference type="InterPro" id="IPR009080">
    <property type="entry name" value="tRNAsynth_Ia_anticodon-bd"/>
</dbReference>
<dbReference type="NCBIfam" id="NF004349">
    <property type="entry name" value="PRK05729.1"/>
    <property type="match status" value="1"/>
</dbReference>
<keyword evidence="5" id="KW-0648">Protein biosynthesis</keyword>
<sequence>MREIPKNYDHLLAEDYINKKWADAQIFDPDRTNINGKPFFMVFPPANVTGILHLGHALTTAVEDLIIRFRRMQGYRTLYIPGTDHAAIATQAKVEADIYKKDDKRRQDFSHDEFLQMVKQYADGSQKTILGQLKRLGASVDWNRLAYTLDDQRSKSVRVAFKKLFDMGLIYRGHRLVNWDPKLQTNVSDDEIEWKEEKTNFYYFKFGPFVISTSRPETKFGDKCVVMHPDDSRYAQYKEGQKIEIEWINGPIEVTVIKDEAIDMTFGTGVMTITPAHDQTDYEIAKRHNLEFVPVIDLDGKLLPIAEEFTGMYITKARALIIKKLKSRGLLEKIDEEYIHRIATNSRGGGVIEPQIREQWFIAVEKPFKLEKSRIDGIADGEEVTLKQLMRKVIDTNQIQILPDYFIKTYLHWIDNLRDWCISRQIVFGHQIPVWYRDSELYCDVEAPSSDGSASAKASAGTWKQDSDTLDTWFSSSLWTFSTLGWPDDTDEFKFFHPAAVMETGYDILFFWVARMILMSTALLGQIPFKTVYLHGLVRDPEKKKMSKSTGNVINPLDVSAKYGTDALRFALVFANAGGTDMAFMEERVKGMKHFGNKIWNIARFITTNTLEVDPSLSSKSDGEIKATTDADKDILEKLNSTIAVVTKNIEDFRFNEGAQNTYDFIWHEFADKYLEASKPQLLNPEQAENTKLILLFTLKQSLKLLHPFMPFITEYVWELLQTNTILAVEKWPVVHN</sequence>
<dbReference type="EC" id="6.1.1.9" evidence="1 8"/>
<evidence type="ECO:0000256" key="8">
    <source>
        <dbReference type="NCBIfam" id="TIGR00422"/>
    </source>
</evidence>
<gene>
    <name evidence="11" type="ORF">UT35_C0028G0006</name>
</gene>
<dbReference type="PANTHER" id="PTHR11946:SF93">
    <property type="entry name" value="VALINE--TRNA LIGASE, CHLOROPLASTIC_MITOCHONDRIAL 2"/>
    <property type="match status" value="1"/>
</dbReference>
<dbReference type="InterPro" id="IPR014729">
    <property type="entry name" value="Rossmann-like_a/b/a_fold"/>
</dbReference>
<dbReference type="InterPro" id="IPR002303">
    <property type="entry name" value="Valyl-tRNA_ligase"/>
</dbReference>
<dbReference type="CDD" id="cd00817">
    <property type="entry name" value="ValRS_core"/>
    <property type="match status" value="1"/>
</dbReference>
<comment type="catalytic activity">
    <reaction evidence="7">
        <text>tRNA(Val) + L-valine + ATP = L-valyl-tRNA(Val) + AMP + diphosphate</text>
        <dbReference type="Rhea" id="RHEA:10704"/>
        <dbReference type="Rhea" id="RHEA-COMP:9672"/>
        <dbReference type="Rhea" id="RHEA-COMP:9708"/>
        <dbReference type="ChEBI" id="CHEBI:30616"/>
        <dbReference type="ChEBI" id="CHEBI:33019"/>
        <dbReference type="ChEBI" id="CHEBI:57762"/>
        <dbReference type="ChEBI" id="CHEBI:78442"/>
        <dbReference type="ChEBI" id="CHEBI:78537"/>
        <dbReference type="ChEBI" id="CHEBI:456215"/>
        <dbReference type="EC" id="6.1.1.9"/>
    </reaction>
</comment>
<keyword evidence="2 11" id="KW-0436">Ligase</keyword>
<protein>
    <recommendedName>
        <fullName evidence="1 8">Valine--tRNA ligase</fullName>
        <ecNumber evidence="1 8">6.1.1.9</ecNumber>
    </recommendedName>
</protein>
<dbReference type="Pfam" id="PF00133">
    <property type="entry name" value="tRNA-synt_1"/>
    <property type="match status" value="1"/>
</dbReference>
<dbReference type="InterPro" id="IPR009008">
    <property type="entry name" value="Val/Leu/Ile-tRNA-synth_edit"/>
</dbReference>
<dbReference type="CDD" id="cd07962">
    <property type="entry name" value="Anticodon_Ia_Val"/>
    <property type="match status" value="1"/>
</dbReference>
<evidence type="ECO:0000256" key="2">
    <source>
        <dbReference type="ARBA" id="ARBA00022598"/>
    </source>
</evidence>
<dbReference type="GO" id="GO:0005524">
    <property type="term" value="F:ATP binding"/>
    <property type="evidence" value="ECO:0007669"/>
    <property type="project" value="UniProtKB-KW"/>
</dbReference>
<evidence type="ECO:0000313" key="12">
    <source>
        <dbReference type="Proteomes" id="UP000033996"/>
    </source>
</evidence>
<evidence type="ECO:0000259" key="10">
    <source>
        <dbReference type="Pfam" id="PF08264"/>
    </source>
</evidence>
<evidence type="ECO:0000313" key="11">
    <source>
        <dbReference type="EMBL" id="KKR07272.1"/>
    </source>
</evidence>